<dbReference type="EMBL" id="CM043015">
    <property type="protein sequence ID" value="KAI4471774.1"/>
    <property type="molecule type" value="Genomic_DNA"/>
</dbReference>
<protein>
    <submittedName>
        <fullName evidence="1">Ribosomal rna processing protein 7-related</fullName>
    </submittedName>
</protein>
<evidence type="ECO:0000313" key="2">
    <source>
        <dbReference type="Proteomes" id="UP001056778"/>
    </source>
</evidence>
<gene>
    <name evidence="1" type="ORF">MML48_1g20981</name>
</gene>
<keyword evidence="2" id="KW-1185">Reference proteome</keyword>
<organism evidence="1 2">
    <name type="scientific">Holotrichia oblita</name>
    <name type="common">Chafer beetle</name>
    <dbReference type="NCBI Taxonomy" id="644536"/>
    <lineage>
        <taxon>Eukaryota</taxon>
        <taxon>Metazoa</taxon>
        <taxon>Ecdysozoa</taxon>
        <taxon>Arthropoda</taxon>
        <taxon>Hexapoda</taxon>
        <taxon>Insecta</taxon>
        <taxon>Pterygota</taxon>
        <taxon>Neoptera</taxon>
        <taxon>Endopterygota</taxon>
        <taxon>Coleoptera</taxon>
        <taxon>Polyphaga</taxon>
        <taxon>Scarabaeiformia</taxon>
        <taxon>Scarabaeidae</taxon>
        <taxon>Melolonthinae</taxon>
        <taxon>Holotrichia</taxon>
    </lineage>
</organism>
<sequence>MSSHDYGEFFEKVNLDFQRNFNKIKNSNIKNIENLLKENNKNYYPILQEDWIINLTNIIIPENVKLIISVGPKFSVDVNYIPLDDLICNIEYIIQNSVAPNKQNTLRWWQYDERTSKELETSYKAGERICELLIAGFLYVADLEAMLQIRRNDPSRRRRIKRDLANIPKKGIAGLRTESELQNQEQETQYPESSTSIATPAVEENATPVTPSNTPQSPATESESSQENDLQATIDRIGNLRLDDASSGCSNDWRQRRVLIGCTFSEESTAQHQLFVKEHSIRNQTVDKPIGKTLFVINVPPYATKKSLKGVFSVAGPVKYVNLHDDAKHTQEESKRLGYKVAFIVYEKSSDLKKALKLDSVGPFSTSDDPIVLGLPKWIQEYNDSVVDRNKLSSYCTQVINKYDKDREKAEKDQPVMDDEGWTVVTNKGRHSGVARTEKNKNKLSEKKMKGLKNFYTFQIRENKKNEIVALRKKYDEDKKRIETIKKARRFKPY</sequence>
<comment type="caution">
    <text evidence="1">The sequence shown here is derived from an EMBL/GenBank/DDBJ whole genome shotgun (WGS) entry which is preliminary data.</text>
</comment>
<proteinExistence type="predicted"/>
<dbReference type="Proteomes" id="UP001056778">
    <property type="component" value="Chromosome 1"/>
</dbReference>
<evidence type="ECO:0000313" key="1">
    <source>
        <dbReference type="EMBL" id="KAI4471774.1"/>
    </source>
</evidence>
<name>A0ACB9TY32_HOLOL</name>
<reference evidence="1" key="1">
    <citation type="submission" date="2022-04" db="EMBL/GenBank/DDBJ databases">
        <title>Chromosome-scale genome assembly of Holotrichia oblita Faldermann.</title>
        <authorList>
            <person name="Rongchong L."/>
        </authorList>
    </citation>
    <scope>NUCLEOTIDE SEQUENCE</scope>
    <source>
        <strain evidence="1">81SQS9</strain>
    </source>
</reference>
<accession>A0ACB9TY32</accession>